<keyword evidence="12" id="KW-1185">Reference proteome</keyword>
<evidence type="ECO:0000256" key="1">
    <source>
        <dbReference type="ARBA" id="ARBA00004141"/>
    </source>
</evidence>
<dbReference type="OrthoDB" id="205639at2759"/>
<feature type="chain" id="PRO_5035239500" evidence="10">
    <location>
        <begin position="17"/>
        <end position="326"/>
    </location>
</feature>
<comment type="similarity">
    <text evidence="3">Belongs to the RETICULATA family.</text>
</comment>
<keyword evidence="5" id="KW-0934">Plastid</keyword>
<proteinExistence type="inferred from homology"/>
<comment type="subcellular location">
    <subcellularLocation>
        <location evidence="1">Membrane</location>
        <topology evidence="1">Multi-pass membrane protein</topology>
    </subcellularLocation>
    <subcellularLocation>
        <location evidence="2">Plastid</location>
        <location evidence="2">Chloroplast</location>
    </subcellularLocation>
</comment>
<evidence type="ECO:0000313" key="12">
    <source>
        <dbReference type="Proteomes" id="UP000751190"/>
    </source>
</evidence>
<dbReference type="OMA" id="CFFCVPT"/>
<dbReference type="Proteomes" id="UP000751190">
    <property type="component" value="Unassembled WGS sequence"/>
</dbReference>
<dbReference type="GO" id="GO:0009706">
    <property type="term" value="C:chloroplast inner membrane"/>
    <property type="evidence" value="ECO:0007669"/>
    <property type="project" value="TreeGrafter"/>
</dbReference>
<name>A0A8J5XUP2_DIALT</name>
<evidence type="ECO:0000256" key="6">
    <source>
        <dbReference type="ARBA" id="ARBA00022692"/>
    </source>
</evidence>
<protein>
    <submittedName>
        <fullName evidence="11">Uncharacterized protein</fullName>
    </submittedName>
</protein>
<dbReference type="EMBL" id="JAGTXO010000001">
    <property type="protein sequence ID" value="KAG8470939.1"/>
    <property type="molecule type" value="Genomic_DNA"/>
</dbReference>
<sequence length="326" mass="33667">MLRAAWLVALAAASSAAAPAERDGGAAPRRASLPRNVRPSLGAALALRGGARGHDMLQQQAKVALQQAKVARSALPRDVSAALSTGALSLDELRNYLAIRNSPFLRALAAISPFVRDRLIANPRLASVIAIETLLGIATLLAAEVGARGDRLLAEVDFVVCDLALVVATNIALVMALSPAARICAPPSRGRSAVASLPATFLQPGAFSAAQRLACFVINAARFGAIGIASSALGASATKALVMAREQITGRAPDVQLAPVLSTALAYGAFVAASSSTRYQLVNAIEASLLPRLPHGTGALSAALRLGNNYVGSLMWIWWARAFGVQ</sequence>
<keyword evidence="10" id="KW-0732">Signal</keyword>
<evidence type="ECO:0000256" key="4">
    <source>
        <dbReference type="ARBA" id="ARBA00022528"/>
    </source>
</evidence>
<comment type="caution">
    <text evidence="11">The sequence shown here is derived from an EMBL/GenBank/DDBJ whole genome shotgun (WGS) entry which is preliminary data.</text>
</comment>
<evidence type="ECO:0000256" key="7">
    <source>
        <dbReference type="ARBA" id="ARBA00022946"/>
    </source>
</evidence>
<keyword evidence="7" id="KW-0809">Transit peptide</keyword>
<feature type="signal peptide" evidence="10">
    <location>
        <begin position="1"/>
        <end position="16"/>
    </location>
</feature>
<keyword evidence="4" id="KW-0150">Chloroplast</keyword>
<reference evidence="11" key="1">
    <citation type="submission" date="2021-05" db="EMBL/GenBank/DDBJ databases">
        <title>The genome of the haptophyte Pavlova lutheri (Diacronema luteri, Pavlovales) - a model for lipid biosynthesis in eukaryotic algae.</title>
        <authorList>
            <person name="Hulatt C.J."/>
            <person name="Posewitz M.C."/>
        </authorList>
    </citation>
    <scope>NUCLEOTIDE SEQUENCE</scope>
    <source>
        <strain evidence="11">NIVA-4/92</strain>
    </source>
</reference>
<keyword evidence="9" id="KW-0472">Membrane</keyword>
<dbReference type="Pfam" id="PF11891">
    <property type="entry name" value="RETICULATA-like"/>
    <property type="match status" value="1"/>
</dbReference>
<dbReference type="AlphaFoldDB" id="A0A8J5XUP2"/>
<evidence type="ECO:0000256" key="8">
    <source>
        <dbReference type="ARBA" id="ARBA00022989"/>
    </source>
</evidence>
<evidence type="ECO:0000256" key="2">
    <source>
        <dbReference type="ARBA" id="ARBA00004229"/>
    </source>
</evidence>
<gene>
    <name evidence="11" type="ORF">KFE25_009360</name>
</gene>
<dbReference type="PANTHER" id="PTHR31038:SF10">
    <property type="entry name" value="OS04G0524400 PROTEIN"/>
    <property type="match status" value="1"/>
</dbReference>
<evidence type="ECO:0000256" key="10">
    <source>
        <dbReference type="SAM" id="SignalP"/>
    </source>
</evidence>
<organism evidence="11 12">
    <name type="scientific">Diacronema lutheri</name>
    <name type="common">Unicellular marine alga</name>
    <name type="synonym">Monochrysis lutheri</name>
    <dbReference type="NCBI Taxonomy" id="2081491"/>
    <lineage>
        <taxon>Eukaryota</taxon>
        <taxon>Haptista</taxon>
        <taxon>Haptophyta</taxon>
        <taxon>Pavlovophyceae</taxon>
        <taxon>Pavlovales</taxon>
        <taxon>Pavlovaceae</taxon>
        <taxon>Diacronema</taxon>
    </lineage>
</organism>
<evidence type="ECO:0000256" key="9">
    <source>
        <dbReference type="ARBA" id="ARBA00023136"/>
    </source>
</evidence>
<accession>A0A8J5XUP2</accession>
<dbReference type="InterPro" id="IPR021825">
    <property type="entry name" value="RETICULATA-related"/>
</dbReference>
<keyword evidence="8" id="KW-1133">Transmembrane helix</keyword>
<keyword evidence="6" id="KW-0812">Transmembrane</keyword>
<dbReference type="PANTHER" id="PTHR31038">
    <property type="entry name" value="EXPRESSED PROTEIN-RELATED"/>
    <property type="match status" value="1"/>
</dbReference>
<evidence type="ECO:0000313" key="11">
    <source>
        <dbReference type="EMBL" id="KAG8470939.1"/>
    </source>
</evidence>
<evidence type="ECO:0000256" key="3">
    <source>
        <dbReference type="ARBA" id="ARBA00010793"/>
    </source>
</evidence>
<evidence type="ECO:0000256" key="5">
    <source>
        <dbReference type="ARBA" id="ARBA00022640"/>
    </source>
</evidence>